<dbReference type="Pfam" id="PF07833">
    <property type="entry name" value="Cu_amine_oxidN1"/>
    <property type="match status" value="1"/>
</dbReference>
<gene>
    <name evidence="2" type="ORF">H8707_04770</name>
</gene>
<keyword evidence="3" id="KW-1185">Reference proteome</keyword>
<evidence type="ECO:0000313" key="2">
    <source>
        <dbReference type="EMBL" id="MBC8587553.1"/>
    </source>
</evidence>
<sequence>MKKGMVISLAAILTISPMVVKGEEAKVDNPVQTPISAPLEAQEVQPEYIGFKGKISQIENIDGNFRILAENGLKEGLNSLYAYIGDDVILLNDKTMDFVEKDDLKEGMEISVYYHKNTIMTMSLPPMLTPDVVVVNEAGDKNSVIVSNFNKDFLNKEGSLYVRPGEKTIIIDKDGNKVDKKDLVDRDWIAFYNIVLESYPGQTSPEKIILMPEREKLPESTKVVLKDEVYKNDEGVLMIPLRQVTEGLGYELKWYQDKKAVEITRGNQWSMVTIGEDRYNFARMYIELGTAPVLKDSKTYVPVNFAEKVLIATVDILDDGTVTITQ</sequence>
<organism evidence="2 3">
    <name type="scientific">Paratissierella segnis</name>
    <dbReference type="NCBI Taxonomy" id="2763679"/>
    <lineage>
        <taxon>Bacteria</taxon>
        <taxon>Bacillati</taxon>
        <taxon>Bacillota</taxon>
        <taxon>Tissierellia</taxon>
        <taxon>Tissierellales</taxon>
        <taxon>Tissierellaceae</taxon>
        <taxon>Paratissierella</taxon>
    </lineage>
</organism>
<feature type="domain" description="Copper amine oxidase-like N-terminal" evidence="1">
    <location>
        <begin position="233"/>
        <end position="317"/>
    </location>
</feature>
<comment type="caution">
    <text evidence="2">The sequence shown here is derived from an EMBL/GenBank/DDBJ whole genome shotgun (WGS) entry which is preliminary data.</text>
</comment>
<evidence type="ECO:0000259" key="1">
    <source>
        <dbReference type="Pfam" id="PF07833"/>
    </source>
</evidence>
<dbReference type="Proteomes" id="UP000601171">
    <property type="component" value="Unassembled WGS sequence"/>
</dbReference>
<name>A0A926EPX9_9FIRM</name>
<dbReference type="InterPro" id="IPR036582">
    <property type="entry name" value="Mao_N_sf"/>
</dbReference>
<reference evidence="2" key="1">
    <citation type="submission" date="2020-08" db="EMBL/GenBank/DDBJ databases">
        <title>Genome public.</title>
        <authorList>
            <person name="Liu C."/>
            <person name="Sun Q."/>
        </authorList>
    </citation>
    <scope>NUCLEOTIDE SEQUENCE</scope>
    <source>
        <strain evidence="2">BX21</strain>
    </source>
</reference>
<evidence type="ECO:0000313" key="3">
    <source>
        <dbReference type="Proteomes" id="UP000601171"/>
    </source>
</evidence>
<dbReference type="SUPFAM" id="SSF55383">
    <property type="entry name" value="Copper amine oxidase, domain N"/>
    <property type="match status" value="1"/>
</dbReference>
<dbReference type="InterPro" id="IPR012854">
    <property type="entry name" value="Cu_amine_oxidase-like_N"/>
</dbReference>
<accession>A0A926EPX9</accession>
<dbReference type="EMBL" id="JACRTG010000012">
    <property type="protein sequence ID" value="MBC8587553.1"/>
    <property type="molecule type" value="Genomic_DNA"/>
</dbReference>
<dbReference type="RefSeq" id="WP_262429004.1">
    <property type="nucleotide sequence ID" value="NZ_JACRTG010000012.1"/>
</dbReference>
<protein>
    <submittedName>
        <fullName evidence="2">Copper amine oxidase N-terminal domain-containing protein</fullName>
    </submittedName>
</protein>
<proteinExistence type="predicted"/>
<dbReference type="Gene3D" id="3.30.457.10">
    <property type="entry name" value="Copper amine oxidase-like, N-terminal domain"/>
    <property type="match status" value="1"/>
</dbReference>
<dbReference type="AlphaFoldDB" id="A0A926EPX9"/>